<organism evidence="2 3">
    <name type="scientific">Hypsibius exemplaris</name>
    <name type="common">Freshwater tardigrade</name>
    <dbReference type="NCBI Taxonomy" id="2072580"/>
    <lineage>
        <taxon>Eukaryota</taxon>
        <taxon>Metazoa</taxon>
        <taxon>Ecdysozoa</taxon>
        <taxon>Tardigrada</taxon>
        <taxon>Eutardigrada</taxon>
        <taxon>Parachela</taxon>
        <taxon>Hypsibioidea</taxon>
        <taxon>Hypsibiidae</taxon>
        <taxon>Hypsibius</taxon>
    </lineage>
</organism>
<keyword evidence="3" id="KW-1185">Reference proteome</keyword>
<dbReference type="OrthoDB" id="6356110at2759"/>
<reference evidence="3" key="1">
    <citation type="submission" date="2017-01" db="EMBL/GenBank/DDBJ databases">
        <title>Comparative genomics of anhydrobiosis in the tardigrade Hypsibius dujardini.</title>
        <authorList>
            <person name="Yoshida Y."/>
            <person name="Koutsovoulos G."/>
            <person name="Laetsch D."/>
            <person name="Stevens L."/>
            <person name="Kumar S."/>
            <person name="Horikawa D."/>
            <person name="Ishino K."/>
            <person name="Komine S."/>
            <person name="Tomita M."/>
            <person name="Blaxter M."/>
            <person name="Arakawa K."/>
        </authorList>
    </citation>
    <scope>NUCLEOTIDE SEQUENCE [LARGE SCALE GENOMIC DNA]</scope>
    <source>
        <strain evidence="3">Z151</strain>
    </source>
</reference>
<protein>
    <submittedName>
        <fullName evidence="2">Uncharacterized protein</fullName>
    </submittedName>
</protein>
<dbReference type="Proteomes" id="UP000192578">
    <property type="component" value="Unassembled WGS sequence"/>
</dbReference>
<proteinExistence type="predicted"/>
<gene>
    <name evidence="2" type="ORF">BV898_16735</name>
</gene>
<dbReference type="AlphaFoldDB" id="A0A9X6NE23"/>
<evidence type="ECO:0000313" key="3">
    <source>
        <dbReference type="Proteomes" id="UP000192578"/>
    </source>
</evidence>
<name>A0A9X6NE23_HYPEX</name>
<sequence>MYSCAEKEDSVGAFRDFCRTAIRLRLIVNQHAEEQASISLFVNRFGADFWIGLREQAGAGMSAFAGGTTETRSRRQMAFGEPQQKTAGSAVCALFTAANDVRSPGIGSRRVRNAEFACVRVRGGVDGLHKARMIRIDGSGPMDSAPGTNFRPTSRSATRDDRRDCVAWKCSTGKGSAELLQSWGWVCEIDKRIYQKGS</sequence>
<dbReference type="EMBL" id="MTYJ01000260">
    <property type="protein sequence ID" value="OWA52277.1"/>
    <property type="molecule type" value="Genomic_DNA"/>
</dbReference>
<feature type="compositionally biased region" description="Polar residues" evidence="1">
    <location>
        <begin position="146"/>
        <end position="156"/>
    </location>
</feature>
<comment type="caution">
    <text evidence="2">The sequence shown here is derived from an EMBL/GenBank/DDBJ whole genome shotgun (WGS) entry which is preliminary data.</text>
</comment>
<evidence type="ECO:0000313" key="2">
    <source>
        <dbReference type="EMBL" id="OWA52277.1"/>
    </source>
</evidence>
<feature type="region of interest" description="Disordered" evidence="1">
    <location>
        <begin position="138"/>
        <end position="158"/>
    </location>
</feature>
<evidence type="ECO:0000256" key="1">
    <source>
        <dbReference type="SAM" id="MobiDB-lite"/>
    </source>
</evidence>
<accession>A0A9X6NE23</accession>